<dbReference type="Proteomes" id="UP000072741">
    <property type="component" value="Unassembled WGS sequence"/>
</dbReference>
<feature type="chain" id="PRO_5007547185" description="DUF4394 domain-containing protein" evidence="1">
    <location>
        <begin position="21"/>
        <end position="308"/>
    </location>
</feature>
<dbReference type="PATRIC" id="fig|433924.3.peg.2929"/>
<feature type="signal peptide" evidence="1">
    <location>
        <begin position="1"/>
        <end position="20"/>
    </location>
</feature>
<proteinExistence type="predicted"/>
<keyword evidence="1" id="KW-0732">Signal</keyword>
<evidence type="ECO:0000313" key="4">
    <source>
        <dbReference type="Proteomes" id="UP000072741"/>
    </source>
</evidence>
<reference evidence="3 4" key="1">
    <citation type="journal article" date="2016" name="Front. Microbiol.">
        <title>Genomic Resource of Rice Seed Associated Bacteria.</title>
        <authorList>
            <person name="Midha S."/>
            <person name="Bansal K."/>
            <person name="Sharma S."/>
            <person name="Kumar N."/>
            <person name="Patil P.P."/>
            <person name="Chaudhry V."/>
            <person name="Patil P.B."/>
        </authorList>
    </citation>
    <scope>NUCLEOTIDE SEQUENCE [LARGE SCALE GENOMIC DNA]</scope>
    <source>
        <strain evidence="3 4">NS331</strain>
    </source>
</reference>
<evidence type="ECO:0000313" key="3">
    <source>
        <dbReference type="EMBL" id="KTT25117.1"/>
    </source>
</evidence>
<comment type="caution">
    <text evidence="3">The sequence shown here is derived from an EMBL/GenBank/DDBJ whole genome shotgun (WGS) entry which is preliminary data.</text>
</comment>
<name>A0A147H562_9BURK</name>
<gene>
    <name evidence="3" type="ORF">NS331_05320</name>
</gene>
<dbReference type="EMBL" id="LDSL01000036">
    <property type="protein sequence ID" value="KTT25117.1"/>
    <property type="molecule type" value="Genomic_DNA"/>
</dbReference>
<protein>
    <recommendedName>
        <fullName evidence="2">DUF4394 domain-containing protein</fullName>
    </recommendedName>
</protein>
<feature type="domain" description="DUF4394" evidence="2">
    <location>
        <begin position="57"/>
        <end position="305"/>
    </location>
</feature>
<dbReference type="InterPro" id="IPR025507">
    <property type="entry name" value="DUF4394"/>
</dbReference>
<evidence type="ECO:0000256" key="1">
    <source>
        <dbReference type="SAM" id="SignalP"/>
    </source>
</evidence>
<evidence type="ECO:0000259" key="2">
    <source>
        <dbReference type="Pfam" id="PF14339"/>
    </source>
</evidence>
<keyword evidence="4" id="KW-1185">Reference proteome</keyword>
<accession>A0A147H562</accession>
<dbReference type="AlphaFoldDB" id="A0A147H562"/>
<sequence length="308" mass="31600">MGQAGGLLLGAAGAAGLAQAQVPPSAPPMAASAAPRAAARPAAAPHTLWTLTADRVLHRYSLAAPGVEQLSRPVQGLPAQDPVIGMDYRVAQGQLHALTRSGRLYLLDTEAGTARTVSADATRVPMVPAAAPSMNFNPVADMLRVFDCQGHNFRLLPLTNEVVDADPATPGVQTDGPLAYAATDSGFGKPACIKAVAYSYNKRDPKITTNYAIEASQGWLLRVGSLEGATPVVSPNTGQLFTVGALGTGPLEAVAFDIADRDNEALAAVRLKPGAPTQLYRIALSGGPATLLGTLGQGAPVLGFAIEP</sequence>
<dbReference type="Pfam" id="PF14339">
    <property type="entry name" value="DUF4394"/>
    <property type="match status" value="1"/>
</dbReference>
<organism evidence="3 4">
    <name type="scientific">Pseudacidovorax intermedius</name>
    <dbReference type="NCBI Taxonomy" id="433924"/>
    <lineage>
        <taxon>Bacteria</taxon>
        <taxon>Pseudomonadati</taxon>
        <taxon>Pseudomonadota</taxon>
        <taxon>Betaproteobacteria</taxon>
        <taxon>Burkholderiales</taxon>
        <taxon>Comamonadaceae</taxon>
        <taxon>Pseudacidovorax</taxon>
    </lineage>
</organism>